<accession>A0ABR1GNE4</accession>
<dbReference type="EMBL" id="JAZAVJ010000252">
    <property type="protein sequence ID" value="KAK7403320.1"/>
    <property type="molecule type" value="Genomic_DNA"/>
</dbReference>
<keyword evidence="2" id="KW-1185">Reference proteome</keyword>
<name>A0ABR1GNE4_9HYPO</name>
<proteinExistence type="predicted"/>
<protein>
    <submittedName>
        <fullName evidence="1">Uncharacterized protein</fullName>
    </submittedName>
</protein>
<evidence type="ECO:0000313" key="2">
    <source>
        <dbReference type="Proteomes" id="UP001498476"/>
    </source>
</evidence>
<sequence>MMDNNLSDVDSVKAIGQWAAKSSQTEIHTIMVEKKRFNQLCAKYYPQGAPSNVKNAWNALMTVGQKYQKALVQYQKALVHQAQVEAYFAQSKLAISHLQSDTSTFPGVKTRLFKQMYDESYVVEKARVDNHYALVDSTDQLTEWKRSSAGGRLFSGLSSALVPNGFRVQMMMSPAAGNCFNGLGSTPGDIAKAFVDSSSTTFLNSVHLFHKICFDQYSKMTEEEQGSMILSDFTSGHSHSARTAGMITLWPEDAKTLKWDQGLLIARLKAIPNGAMFITGKHQQAI</sequence>
<reference evidence="1 2" key="1">
    <citation type="journal article" date="2025" name="Microbiol. Resour. Announc.">
        <title>Draft genome sequences for Neonectria magnoliae and Neonectria punicea, canker pathogens of Liriodendron tulipifera and Acer saccharum in West Virginia.</title>
        <authorList>
            <person name="Petronek H.M."/>
            <person name="Kasson M.T."/>
            <person name="Metheny A.M."/>
            <person name="Stauder C.M."/>
            <person name="Lovett B."/>
            <person name="Lynch S.C."/>
            <person name="Garnas J.R."/>
            <person name="Kasson L.R."/>
            <person name="Stajich J.E."/>
        </authorList>
    </citation>
    <scope>NUCLEOTIDE SEQUENCE [LARGE SCALE GENOMIC DNA]</scope>
    <source>
        <strain evidence="1 2">NRRL 64653</strain>
    </source>
</reference>
<organism evidence="1 2">
    <name type="scientific">Neonectria punicea</name>
    <dbReference type="NCBI Taxonomy" id="979145"/>
    <lineage>
        <taxon>Eukaryota</taxon>
        <taxon>Fungi</taxon>
        <taxon>Dikarya</taxon>
        <taxon>Ascomycota</taxon>
        <taxon>Pezizomycotina</taxon>
        <taxon>Sordariomycetes</taxon>
        <taxon>Hypocreomycetidae</taxon>
        <taxon>Hypocreales</taxon>
        <taxon>Nectriaceae</taxon>
        <taxon>Neonectria</taxon>
    </lineage>
</organism>
<dbReference type="Proteomes" id="UP001498476">
    <property type="component" value="Unassembled WGS sequence"/>
</dbReference>
<gene>
    <name evidence="1" type="ORF">QQX98_010909</name>
</gene>
<evidence type="ECO:0000313" key="1">
    <source>
        <dbReference type="EMBL" id="KAK7403320.1"/>
    </source>
</evidence>
<comment type="caution">
    <text evidence="1">The sequence shown here is derived from an EMBL/GenBank/DDBJ whole genome shotgun (WGS) entry which is preliminary data.</text>
</comment>